<reference evidence="4" key="1">
    <citation type="submission" date="2020-01" db="EMBL/GenBank/DDBJ databases">
        <authorList>
            <consortium name="DOE Joint Genome Institute"/>
            <person name="Haridas S."/>
            <person name="Albert R."/>
            <person name="Binder M."/>
            <person name="Bloem J."/>
            <person name="Labutti K."/>
            <person name="Salamov A."/>
            <person name="Andreopoulos B."/>
            <person name="Baker S.E."/>
            <person name="Barry K."/>
            <person name="Bills G."/>
            <person name="Bluhm B.H."/>
            <person name="Cannon C."/>
            <person name="Castanera R."/>
            <person name="Culley D.E."/>
            <person name="Daum C."/>
            <person name="Ezra D."/>
            <person name="Gonzalez J.B."/>
            <person name="Henrissat B."/>
            <person name="Kuo A."/>
            <person name="Liang C."/>
            <person name="Lipzen A."/>
            <person name="Lutzoni F."/>
            <person name="Magnuson J."/>
            <person name="Mondo S."/>
            <person name="Nolan M."/>
            <person name="Ohm R."/>
            <person name="Pangilinan J."/>
            <person name="Park H.-J."/>
            <person name="Ramirez L."/>
            <person name="Alfaro M."/>
            <person name="Sun H."/>
            <person name="Tritt A."/>
            <person name="Yoshinaga Y."/>
            <person name="Zwiers L.-H."/>
            <person name="Turgeon B.G."/>
            <person name="Goodwin S.B."/>
            <person name="Spatafora J.W."/>
            <person name="Crous P.W."/>
            <person name="Grigoriev I.V."/>
        </authorList>
    </citation>
    <scope>NUCLEOTIDE SEQUENCE</scope>
    <source>
        <strain evidence="4">CBS 342.82</strain>
    </source>
</reference>
<feature type="signal peptide" evidence="1">
    <location>
        <begin position="1"/>
        <end position="19"/>
    </location>
</feature>
<accession>A0A6J3MCD6</accession>
<reference evidence="4" key="2">
    <citation type="submission" date="2020-04" db="EMBL/GenBank/DDBJ databases">
        <authorList>
            <consortium name="NCBI Genome Project"/>
        </authorList>
    </citation>
    <scope>NUCLEOTIDE SEQUENCE</scope>
    <source>
        <strain evidence="4">CBS 342.82</strain>
    </source>
</reference>
<dbReference type="InterPro" id="IPR058645">
    <property type="entry name" value="NTF2-like_dom_7"/>
</dbReference>
<keyword evidence="3" id="KW-1185">Reference proteome</keyword>
<evidence type="ECO:0000256" key="1">
    <source>
        <dbReference type="SAM" id="SignalP"/>
    </source>
</evidence>
<evidence type="ECO:0000259" key="2">
    <source>
        <dbReference type="Pfam" id="PF26534"/>
    </source>
</evidence>
<evidence type="ECO:0000313" key="3">
    <source>
        <dbReference type="Proteomes" id="UP000504637"/>
    </source>
</evidence>
<proteinExistence type="predicted"/>
<dbReference type="OrthoDB" id="5596743at2759"/>
<name>A0A6J3MCD6_9PEZI</name>
<organism evidence="4">
    <name type="scientific">Dissoconium aciculare CBS 342.82</name>
    <dbReference type="NCBI Taxonomy" id="1314786"/>
    <lineage>
        <taxon>Eukaryota</taxon>
        <taxon>Fungi</taxon>
        <taxon>Dikarya</taxon>
        <taxon>Ascomycota</taxon>
        <taxon>Pezizomycotina</taxon>
        <taxon>Dothideomycetes</taxon>
        <taxon>Dothideomycetidae</taxon>
        <taxon>Mycosphaerellales</taxon>
        <taxon>Dissoconiaceae</taxon>
        <taxon>Dissoconium</taxon>
    </lineage>
</organism>
<dbReference type="Proteomes" id="UP000504637">
    <property type="component" value="Unplaced"/>
</dbReference>
<dbReference type="Pfam" id="PF26534">
    <property type="entry name" value="NTF2_7"/>
    <property type="match status" value="1"/>
</dbReference>
<gene>
    <name evidence="4" type="ORF">K489DRAFT_407951</name>
</gene>
<evidence type="ECO:0000313" key="4">
    <source>
        <dbReference type="RefSeq" id="XP_033462305.1"/>
    </source>
</evidence>
<sequence>MKTTFISLLVCVTASFAAAVNPRTLGLLFGLKPVLTQTKAEEIVNKFKSVLEGVNYKGKTPFQTTQDVVAENYIEYSDSIQSLISLNNTLGDGVNPSAVSRDEWYAGVSKNPSPNIKTLGIFVSGSNIFWYWIFPEVGIKKYPVKGFNLLRVNEFYQINEADIEFNSIAWGVDIFQIQQYCGAPPAPH</sequence>
<protein>
    <recommendedName>
        <fullName evidence="2">NTF2-like domain-containing protein</fullName>
    </recommendedName>
</protein>
<dbReference type="AlphaFoldDB" id="A0A6J3MCD6"/>
<dbReference type="RefSeq" id="XP_033462305.1">
    <property type="nucleotide sequence ID" value="XM_033607417.1"/>
</dbReference>
<feature type="chain" id="PRO_5026789813" description="NTF2-like domain-containing protein" evidence="1">
    <location>
        <begin position="20"/>
        <end position="188"/>
    </location>
</feature>
<feature type="domain" description="NTF2-like" evidence="2">
    <location>
        <begin position="34"/>
        <end position="174"/>
    </location>
</feature>
<reference evidence="4" key="3">
    <citation type="submission" date="2025-08" db="UniProtKB">
        <authorList>
            <consortium name="RefSeq"/>
        </authorList>
    </citation>
    <scope>IDENTIFICATION</scope>
    <source>
        <strain evidence="4">CBS 342.82</strain>
    </source>
</reference>
<keyword evidence="1" id="KW-0732">Signal</keyword>
<dbReference type="GeneID" id="54365217"/>